<name>A0ABQ0TXI9_9BACL</name>
<evidence type="ECO:0000313" key="1">
    <source>
        <dbReference type="EMBL" id="GED72557.1"/>
    </source>
</evidence>
<evidence type="ECO:0008006" key="3">
    <source>
        <dbReference type="Google" id="ProtNLM"/>
    </source>
</evidence>
<keyword evidence="2" id="KW-1185">Reference proteome</keyword>
<proteinExistence type="predicted"/>
<dbReference type="EMBL" id="BJON01000031">
    <property type="protein sequence ID" value="GED72557.1"/>
    <property type="molecule type" value="Genomic_DNA"/>
</dbReference>
<comment type="caution">
    <text evidence="1">The sequence shown here is derived from an EMBL/GenBank/DDBJ whole genome shotgun (WGS) entry which is preliminary data.</text>
</comment>
<accession>A0ABQ0TXI9</accession>
<reference evidence="1 2" key="1">
    <citation type="submission" date="2019-06" db="EMBL/GenBank/DDBJ databases">
        <title>Whole genome shotgun sequence of Brevibacillus reuszeri NBRC 15719.</title>
        <authorList>
            <person name="Hosoyama A."/>
            <person name="Uohara A."/>
            <person name="Ohji S."/>
            <person name="Ichikawa N."/>
        </authorList>
    </citation>
    <scope>NUCLEOTIDE SEQUENCE [LARGE SCALE GENOMIC DNA]</scope>
    <source>
        <strain evidence="1 2">NBRC 15719</strain>
    </source>
</reference>
<evidence type="ECO:0000313" key="2">
    <source>
        <dbReference type="Proteomes" id="UP000319578"/>
    </source>
</evidence>
<dbReference type="Proteomes" id="UP000319578">
    <property type="component" value="Unassembled WGS sequence"/>
</dbReference>
<protein>
    <recommendedName>
        <fullName evidence="3">PepSY domain-containing protein</fullName>
    </recommendedName>
</protein>
<sequence length="48" mass="5558">MLETDFTFFSPAKWYYKGQTGCGFEIYEHKESGTINIYDPITGDIVED</sequence>
<dbReference type="RefSeq" id="WP_161807286.1">
    <property type="nucleotide sequence ID" value="NZ_BJON01000031.1"/>
</dbReference>
<gene>
    <name evidence="1" type="ORF">BRE01_62590</name>
</gene>
<organism evidence="1 2">
    <name type="scientific">Brevibacillus reuszeri</name>
    <dbReference type="NCBI Taxonomy" id="54915"/>
    <lineage>
        <taxon>Bacteria</taxon>
        <taxon>Bacillati</taxon>
        <taxon>Bacillota</taxon>
        <taxon>Bacilli</taxon>
        <taxon>Bacillales</taxon>
        <taxon>Paenibacillaceae</taxon>
        <taxon>Brevibacillus</taxon>
    </lineage>
</organism>